<dbReference type="OrthoDB" id="47603at2"/>
<name>V7I8A1_9CLOT</name>
<dbReference type="STRING" id="994573.T472_0201310"/>
<proteinExistence type="predicted"/>
<protein>
    <submittedName>
        <fullName evidence="1">Uncharacterized protein</fullName>
    </submittedName>
</protein>
<evidence type="ECO:0000313" key="2">
    <source>
        <dbReference type="Proteomes" id="UP000017747"/>
    </source>
</evidence>
<dbReference type="PATRIC" id="fig|994573.3.peg.242"/>
<accession>V7I8A1</accession>
<reference evidence="1 2" key="1">
    <citation type="journal article" date="2014" name="Genome Announc.">
        <title>Genome Sequence of Youngiibacter fragilis, the Type Strain of the Genus Youngiibacter.</title>
        <authorList>
            <person name="Wawrik C.B."/>
            <person name="Callaghan A.V."/>
            <person name="Stamps B.W."/>
            <person name="Wawrik B."/>
        </authorList>
    </citation>
    <scope>NUCLEOTIDE SEQUENCE [LARGE SCALE GENOMIC DNA]</scope>
    <source>
        <strain evidence="1 2">232.1</strain>
    </source>
</reference>
<dbReference type="Proteomes" id="UP000017747">
    <property type="component" value="Unassembled WGS sequence"/>
</dbReference>
<gene>
    <name evidence="1" type="ORF">T472_0201310</name>
</gene>
<dbReference type="CDD" id="cd09911">
    <property type="entry name" value="Lin0431_like"/>
    <property type="match status" value="1"/>
</dbReference>
<dbReference type="AlphaFoldDB" id="V7I8A1"/>
<sequence>MKVKKWDIIIIALFVLLSFVPVGIFALTVAGNEEADGVYAVVTVQGEEYKTIKLTGHTGSEELLVRTELGMNLLRVVDGKVMMFEADCPDQVCVYQGAASKPGDTIVCLPHKVVVEVKGTVPDKDQTDITTN</sequence>
<dbReference type="eggNOG" id="COG5341">
    <property type="taxonomic scope" value="Bacteria"/>
</dbReference>
<comment type="caution">
    <text evidence="1">The sequence shown here is derived from an EMBL/GenBank/DDBJ whole genome shotgun (WGS) entry which is preliminary data.</text>
</comment>
<dbReference type="InterPro" id="IPR038690">
    <property type="entry name" value="NusG_2_sf"/>
</dbReference>
<organism evidence="1 2">
    <name type="scientific">Youngiibacter fragilis 232.1</name>
    <dbReference type="NCBI Taxonomy" id="994573"/>
    <lineage>
        <taxon>Bacteria</taxon>
        <taxon>Bacillati</taxon>
        <taxon>Bacillota</taxon>
        <taxon>Clostridia</taxon>
        <taxon>Eubacteriales</taxon>
        <taxon>Clostridiaceae</taxon>
        <taxon>Youngiibacter</taxon>
    </lineage>
</organism>
<dbReference type="Pfam" id="PF07009">
    <property type="entry name" value="NusG_II"/>
    <property type="match status" value="1"/>
</dbReference>
<dbReference type="RefSeq" id="WP_023387163.1">
    <property type="nucleotide sequence ID" value="NZ_AXUN02000015.1"/>
</dbReference>
<keyword evidence="2" id="KW-1185">Reference proteome</keyword>
<dbReference type="EMBL" id="AXUN02000015">
    <property type="protein sequence ID" value="ETA82425.1"/>
    <property type="molecule type" value="Genomic_DNA"/>
</dbReference>
<evidence type="ECO:0000313" key="1">
    <source>
        <dbReference type="EMBL" id="ETA82425.1"/>
    </source>
</evidence>
<dbReference type="Gene3D" id="2.60.320.10">
    <property type="entry name" value="N-utilization substance G protein NusG, insert domain"/>
    <property type="match status" value="1"/>
</dbReference>